<feature type="domain" description="BTB" evidence="3">
    <location>
        <begin position="357"/>
        <end position="432"/>
    </location>
</feature>
<organism evidence="4">
    <name type="scientific">Chromera velia CCMP2878</name>
    <dbReference type="NCBI Taxonomy" id="1169474"/>
    <lineage>
        <taxon>Eukaryota</taxon>
        <taxon>Sar</taxon>
        <taxon>Alveolata</taxon>
        <taxon>Colpodellida</taxon>
        <taxon>Chromeraceae</taxon>
        <taxon>Chromera</taxon>
    </lineage>
</organism>
<dbReference type="PANTHER" id="PTHR46231">
    <property type="entry name" value="ANKYRIN REPEAT AND BTB/POZ DOMAIN-CONTAINING PROTEIN 1"/>
    <property type="match status" value="1"/>
</dbReference>
<dbReference type="Pfam" id="PF00651">
    <property type="entry name" value="BTB"/>
    <property type="match status" value="1"/>
</dbReference>
<dbReference type="CDD" id="cd14733">
    <property type="entry name" value="BACK"/>
    <property type="match status" value="1"/>
</dbReference>
<dbReference type="SMART" id="SM00225">
    <property type="entry name" value="BTB"/>
    <property type="match status" value="1"/>
</dbReference>
<dbReference type="PANTHER" id="PTHR46231:SF1">
    <property type="entry name" value="ANKYRIN REPEAT AND BTB_POZ DOMAIN-CONTAINING PROTEIN 1"/>
    <property type="match status" value="1"/>
</dbReference>
<dbReference type="GO" id="GO:0005737">
    <property type="term" value="C:cytoplasm"/>
    <property type="evidence" value="ECO:0007669"/>
    <property type="project" value="TreeGrafter"/>
</dbReference>
<keyword evidence="2" id="KW-0040">ANK repeat</keyword>
<reference evidence="4" key="1">
    <citation type="submission" date="2014-11" db="EMBL/GenBank/DDBJ databases">
        <authorList>
            <person name="Otto D Thomas"/>
            <person name="Naeem Raeece"/>
        </authorList>
    </citation>
    <scope>NUCLEOTIDE SEQUENCE</scope>
</reference>
<dbReference type="InterPro" id="IPR000210">
    <property type="entry name" value="BTB/POZ_dom"/>
</dbReference>
<dbReference type="PROSITE" id="PS50097">
    <property type="entry name" value="BTB"/>
    <property type="match status" value="1"/>
</dbReference>
<evidence type="ECO:0000256" key="1">
    <source>
        <dbReference type="ARBA" id="ARBA00022737"/>
    </source>
</evidence>
<dbReference type="PhylomeDB" id="A0A0G4GRT4"/>
<dbReference type="GO" id="GO:0000151">
    <property type="term" value="C:ubiquitin ligase complex"/>
    <property type="evidence" value="ECO:0007669"/>
    <property type="project" value="TreeGrafter"/>
</dbReference>
<dbReference type="EMBL" id="CDMZ01001485">
    <property type="protein sequence ID" value="CEM33278.1"/>
    <property type="molecule type" value="Genomic_DNA"/>
</dbReference>
<keyword evidence="1" id="KW-0677">Repeat</keyword>
<proteinExistence type="predicted"/>
<evidence type="ECO:0000259" key="3">
    <source>
        <dbReference type="PROSITE" id="PS50097"/>
    </source>
</evidence>
<dbReference type="Gene3D" id="3.30.710.10">
    <property type="entry name" value="Potassium Channel Kv1.1, Chain A"/>
    <property type="match status" value="1"/>
</dbReference>
<sequence length="564" mass="62376">MSSSPPLETSCVLSTRLPARHLCLLDEGTLLFCLEGETDVFFVKISELKGEVGDFREHPEKTFCKVSYTGMPLVVKGGKMGRLVVVVPLEQDGEKVENWVVAPDCFSQDSVPSPAKGRWKTATVFKNSIHLCQRMDFVLAPVFVFVVCPAARVIPPNWASAPVSAGGAVGIPQRPDMVCSVHKCQQYRYNLWDRCEKISTGGTFRFEVPLEKGAVTLSATASRLCWLNYRGVLYLGQTAEQAAPLKCKVPEDTTARAISGSSEPVIFLGTATGGIYKVEVGNAKGEGQTVEKIFQASGQTDQKIESLVVMPGGDKIFSLGKEILIGKRVSSVKLPCLEISSVTEVMRRWVFEGGAGADVELISKEETCSESDKRSVFGLKGLLSDRCHYFKGLFSGGFRKWADGVYEFSDTSFEALRCVVLYLHTDVVELKMHFAVDVMELARQWEIPALQGEAEKFIAEGISTSNCTDVLLGAECRTFPDLWDVCVKFAVEKIQKDCATQEAAIKNWFTLLLETDREAERRGMADLRKHCISWAARNILKVRGQPDFSRLEKDTMEAIIQALR</sequence>
<evidence type="ECO:0000313" key="4">
    <source>
        <dbReference type="EMBL" id="CEM33278.1"/>
    </source>
</evidence>
<dbReference type="SUPFAM" id="SSF54695">
    <property type="entry name" value="POZ domain"/>
    <property type="match status" value="1"/>
</dbReference>
<accession>A0A0G4GRT4</accession>
<name>A0A0G4GRT4_9ALVE</name>
<dbReference type="InterPro" id="IPR044515">
    <property type="entry name" value="ABTB1"/>
</dbReference>
<protein>
    <recommendedName>
        <fullName evidence="3">BTB domain-containing protein</fullName>
    </recommendedName>
</protein>
<dbReference type="AlphaFoldDB" id="A0A0G4GRT4"/>
<dbReference type="InterPro" id="IPR011333">
    <property type="entry name" value="SKP1/BTB/POZ_sf"/>
</dbReference>
<evidence type="ECO:0000256" key="2">
    <source>
        <dbReference type="ARBA" id="ARBA00023043"/>
    </source>
</evidence>
<gene>
    <name evidence="4" type="ORF">Cvel_23101</name>
</gene>
<dbReference type="VEuPathDB" id="CryptoDB:Cvel_23101"/>